<sequence>MALHRLTSKFIINGSHALLDNAWICRGFVSATVPSHKEKIDKETCEKIIEAAETVKNGSKDVVKEVKRVGEAITEKVTKVTGNMMADAVKKGFEHAADKAESKRGKDILDTGKVVAQTVKERVEKKDK</sequence>
<name>A0ABD1HYT5_SALDI</name>
<proteinExistence type="predicted"/>
<evidence type="ECO:0000313" key="1">
    <source>
        <dbReference type="EMBL" id="KAL1561646.1"/>
    </source>
</evidence>
<protein>
    <submittedName>
        <fullName evidence="1">Uncharacterized protein</fullName>
    </submittedName>
</protein>
<dbReference type="EMBL" id="JBEAFC010000003">
    <property type="protein sequence ID" value="KAL1561646.1"/>
    <property type="molecule type" value="Genomic_DNA"/>
</dbReference>
<gene>
    <name evidence="1" type="ORF">AAHA92_04323</name>
</gene>
<comment type="caution">
    <text evidence="1">The sequence shown here is derived from an EMBL/GenBank/DDBJ whole genome shotgun (WGS) entry which is preliminary data.</text>
</comment>
<organism evidence="1 2">
    <name type="scientific">Salvia divinorum</name>
    <name type="common">Maria pastora</name>
    <name type="synonym">Diviner's sage</name>
    <dbReference type="NCBI Taxonomy" id="28513"/>
    <lineage>
        <taxon>Eukaryota</taxon>
        <taxon>Viridiplantae</taxon>
        <taxon>Streptophyta</taxon>
        <taxon>Embryophyta</taxon>
        <taxon>Tracheophyta</taxon>
        <taxon>Spermatophyta</taxon>
        <taxon>Magnoliopsida</taxon>
        <taxon>eudicotyledons</taxon>
        <taxon>Gunneridae</taxon>
        <taxon>Pentapetalae</taxon>
        <taxon>asterids</taxon>
        <taxon>lamiids</taxon>
        <taxon>Lamiales</taxon>
        <taxon>Lamiaceae</taxon>
        <taxon>Nepetoideae</taxon>
        <taxon>Mentheae</taxon>
        <taxon>Salviinae</taxon>
        <taxon>Salvia</taxon>
        <taxon>Salvia subgen. Calosphace</taxon>
    </lineage>
</organism>
<dbReference type="AlphaFoldDB" id="A0ABD1HYT5"/>
<dbReference type="Proteomes" id="UP001567538">
    <property type="component" value="Unassembled WGS sequence"/>
</dbReference>
<reference evidence="1 2" key="1">
    <citation type="submission" date="2024-06" db="EMBL/GenBank/DDBJ databases">
        <title>A chromosome level genome sequence of Diviner's sage (Salvia divinorum).</title>
        <authorList>
            <person name="Ford S.A."/>
            <person name="Ro D.-K."/>
            <person name="Ness R.W."/>
            <person name="Phillips M.A."/>
        </authorList>
    </citation>
    <scope>NUCLEOTIDE SEQUENCE [LARGE SCALE GENOMIC DNA]</scope>
    <source>
        <strain evidence="1">SAF-2024a</strain>
        <tissue evidence="1">Leaf</tissue>
    </source>
</reference>
<keyword evidence="2" id="KW-1185">Reference proteome</keyword>
<evidence type="ECO:0000313" key="2">
    <source>
        <dbReference type="Proteomes" id="UP001567538"/>
    </source>
</evidence>
<accession>A0ABD1HYT5</accession>